<sequence>MWPYLRLNHSVEAHTKHSVITVEVVNWHHVRGSSRNELRATEPLSVRRVWQKESTAQRSWGPEKAPRKDGIVAAGLDDGRAVSDLEVCALMIVAVIAGDREAVLLSLWALNETAFLCLAFRSGFCH</sequence>
<reference evidence="2" key="1">
    <citation type="journal article" date="2020" name="Genome Biol.">
        <title>Gamete binning: chromosome-level and haplotype-resolved genome assembly enabled by high-throughput single-cell sequencing of gamete genomes.</title>
        <authorList>
            <person name="Campoy J.A."/>
            <person name="Sun H."/>
            <person name="Goel M."/>
            <person name="Jiao W.-B."/>
            <person name="Folz-Donahue K."/>
            <person name="Wang N."/>
            <person name="Rubio M."/>
            <person name="Liu C."/>
            <person name="Kukat C."/>
            <person name="Ruiz D."/>
            <person name="Huettel B."/>
            <person name="Schneeberger K."/>
        </authorList>
    </citation>
    <scope>NUCLEOTIDE SEQUENCE [LARGE SCALE GENOMIC DNA]</scope>
    <source>
        <strain evidence="2">cv. Rojo Pasion</strain>
    </source>
</reference>
<proteinExistence type="predicted"/>
<accession>A0A6J5XAQ4</accession>
<evidence type="ECO:0000313" key="1">
    <source>
        <dbReference type="EMBL" id="CAB4311036.1"/>
    </source>
</evidence>
<organism evidence="1 2">
    <name type="scientific">Prunus armeniaca</name>
    <name type="common">Apricot</name>
    <name type="synonym">Armeniaca vulgaris</name>
    <dbReference type="NCBI Taxonomy" id="36596"/>
    <lineage>
        <taxon>Eukaryota</taxon>
        <taxon>Viridiplantae</taxon>
        <taxon>Streptophyta</taxon>
        <taxon>Embryophyta</taxon>
        <taxon>Tracheophyta</taxon>
        <taxon>Spermatophyta</taxon>
        <taxon>Magnoliopsida</taxon>
        <taxon>eudicotyledons</taxon>
        <taxon>Gunneridae</taxon>
        <taxon>Pentapetalae</taxon>
        <taxon>rosids</taxon>
        <taxon>fabids</taxon>
        <taxon>Rosales</taxon>
        <taxon>Rosaceae</taxon>
        <taxon>Amygdaloideae</taxon>
        <taxon>Amygdaleae</taxon>
        <taxon>Prunus</taxon>
    </lineage>
</organism>
<dbReference type="Proteomes" id="UP000507245">
    <property type="component" value="Unassembled WGS sequence"/>
</dbReference>
<keyword evidence="2" id="KW-1185">Reference proteome</keyword>
<dbReference type="AlphaFoldDB" id="A0A6J5XAQ4"/>
<evidence type="ECO:0000313" key="2">
    <source>
        <dbReference type="Proteomes" id="UP000507245"/>
    </source>
</evidence>
<name>A0A6J5XAQ4_PRUAR</name>
<dbReference type="EMBL" id="CAEKKB010000005">
    <property type="protein sequence ID" value="CAB4311036.1"/>
    <property type="molecule type" value="Genomic_DNA"/>
</dbReference>
<gene>
    <name evidence="1" type="ORF">ORAREDHAP_LOCUS33059</name>
</gene>
<protein>
    <submittedName>
        <fullName evidence="1">Uncharacterized protein</fullName>
    </submittedName>
</protein>